<evidence type="ECO:0000256" key="4">
    <source>
        <dbReference type="ARBA" id="ARBA00023002"/>
    </source>
</evidence>
<comment type="catalytic activity">
    <reaction evidence="6">
        <text>4 Fe(2+) + O2 + 4 H(+) = 4 Fe(3+) + 2 H2O</text>
        <dbReference type="Rhea" id="RHEA:11148"/>
        <dbReference type="ChEBI" id="CHEBI:15377"/>
        <dbReference type="ChEBI" id="CHEBI:15378"/>
        <dbReference type="ChEBI" id="CHEBI:15379"/>
        <dbReference type="ChEBI" id="CHEBI:29033"/>
        <dbReference type="ChEBI" id="CHEBI:29034"/>
        <dbReference type="EC" id="1.16.3.1"/>
    </reaction>
</comment>
<dbReference type="InterPro" id="IPR009078">
    <property type="entry name" value="Ferritin-like_SF"/>
</dbReference>
<dbReference type="PANTHER" id="PTHR11431">
    <property type="entry name" value="FERRITIN"/>
    <property type="match status" value="1"/>
</dbReference>
<dbReference type="InterPro" id="IPR001519">
    <property type="entry name" value="Ferritin"/>
</dbReference>
<keyword evidence="5 6" id="KW-0408">Iron</keyword>
<evidence type="ECO:0000256" key="1">
    <source>
        <dbReference type="ARBA" id="ARBA00007513"/>
    </source>
</evidence>
<dbReference type="Gene3D" id="1.20.1260.10">
    <property type="match status" value="1"/>
</dbReference>
<name>A0ABR3B3D5_PHYBL</name>
<feature type="domain" description="Ferritin-like diiron" evidence="7">
    <location>
        <begin position="5"/>
        <end position="152"/>
    </location>
</feature>
<sequence>MTTAMHISDTMLNGLIQQANRELSSSNAYLSLSLWFHDQELPGSAEWCRTHSDEERSHALRIFDHIIKRRAKGALVKTVDAQNKYEFANPAEAWKLAMENEQENSRQIHKLVSLARKEEDWTSDNLLQWFVQEQLEEESAVEDIYTNAANLIKTEGLYRQYDDKIKTRSIKSI</sequence>
<dbReference type="InterPro" id="IPR041719">
    <property type="entry name" value="Ferritin_prok"/>
</dbReference>
<dbReference type="InterPro" id="IPR012347">
    <property type="entry name" value="Ferritin-like"/>
</dbReference>
<proteinExistence type="inferred from homology"/>
<evidence type="ECO:0000256" key="5">
    <source>
        <dbReference type="ARBA" id="ARBA00023004"/>
    </source>
</evidence>
<keyword evidence="9" id="KW-1185">Reference proteome</keyword>
<evidence type="ECO:0000313" key="9">
    <source>
        <dbReference type="Proteomes" id="UP001448207"/>
    </source>
</evidence>
<dbReference type="InterPro" id="IPR008331">
    <property type="entry name" value="Ferritin_DPS_dom"/>
</dbReference>
<dbReference type="EMBL" id="JBCLYO010000006">
    <property type="protein sequence ID" value="KAL0087769.1"/>
    <property type="molecule type" value="Genomic_DNA"/>
</dbReference>
<dbReference type="SUPFAM" id="SSF47240">
    <property type="entry name" value="Ferritin-like"/>
    <property type="match status" value="1"/>
</dbReference>
<dbReference type="Proteomes" id="UP001448207">
    <property type="component" value="Unassembled WGS sequence"/>
</dbReference>
<accession>A0ABR3B3D5</accession>
<evidence type="ECO:0000256" key="3">
    <source>
        <dbReference type="ARBA" id="ARBA00022723"/>
    </source>
</evidence>
<gene>
    <name evidence="8" type="ORF">J3Q64DRAFT_1833087</name>
</gene>
<dbReference type="Pfam" id="PF00210">
    <property type="entry name" value="Ferritin"/>
    <property type="match status" value="1"/>
</dbReference>
<evidence type="ECO:0000256" key="6">
    <source>
        <dbReference type="RuleBase" id="RU361145"/>
    </source>
</evidence>
<dbReference type="PROSITE" id="PS50905">
    <property type="entry name" value="FERRITIN_LIKE"/>
    <property type="match status" value="1"/>
</dbReference>
<evidence type="ECO:0000256" key="2">
    <source>
        <dbReference type="ARBA" id="ARBA00022434"/>
    </source>
</evidence>
<organism evidence="8 9">
    <name type="scientific">Phycomyces blakesleeanus</name>
    <dbReference type="NCBI Taxonomy" id="4837"/>
    <lineage>
        <taxon>Eukaryota</taxon>
        <taxon>Fungi</taxon>
        <taxon>Fungi incertae sedis</taxon>
        <taxon>Mucoromycota</taxon>
        <taxon>Mucoromycotina</taxon>
        <taxon>Mucoromycetes</taxon>
        <taxon>Mucorales</taxon>
        <taxon>Phycomycetaceae</taxon>
        <taxon>Phycomyces</taxon>
    </lineage>
</organism>
<comment type="function">
    <text evidence="6">Stores iron in a soluble, non-toxic, readily available form. Important for iron homeostasis. Iron is taken up in the ferrous form and deposited as ferric hydroxides after oxidation.</text>
</comment>
<evidence type="ECO:0000259" key="7">
    <source>
        <dbReference type="PROSITE" id="PS50905"/>
    </source>
</evidence>
<dbReference type="CDD" id="cd01055">
    <property type="entry name" value="Nonheme_Ferritin"/>
    <property type="match status" value="1"/>
</dbReference>
<reference evidence="8 9" key="1">
    <citation type="submission" date="2024-04" db="EMBL/GenBank/DDBJ databases">
        <title>Symmetric and asymmetric DNA N6-adenine methylation regulates different biological responses in Mucorales.</title>
        <authorList>
            <consortium name="Lawrence Berkeley National Laboratory"/>
            <person name="Lax C."/>
            <person name="Mondo S.J."/>
            <person name="Osorio-Concepcion M."/>
            <person name="Muszewska A."/>
            <person name="Corrochano-Luque M."/>
            <person name="Gutierrez G."/>
            <person name="Riley R."/>
            <person name="Lipzen A."/>
            <person name="Guo J."/>
            <person name="Hundley H."/>
            <person name="Amirebrahimi M."/>
            <person name="Ng V."/>
            <person name="Lorenzo-Gutierrez D."/>
            <person name="Binder U."/>
            <person name="Yang J."/>
            <person name="Song Y."/>
            <person name="Canovas D."/>
            <person name="Navarro E."/>
            <person name="Freitag M."/>
            <person name="Gabaldon T."/>
            <person name="Grigoriev I.V."/>
            <person name="Corrochano L.M."/>
            <person name="Nicolas F.E."/>
            <person name="Garre V."/>
        </authorList>
    </citation>
    <scope>NUCLEOTIDE SEQUENCE [LARGE SCALE GENOMIC DNA]</scope>
    <source>
        <strain evidence="8 9">L51</strain>
    </source>
</reference>
<comment type="similarity">
    <text evidence="1 6">Belongs to the ferritin family.</text>
</comment>
<keyword evidence="2 6" id="KW-0409">Iron storage</keyword>
<dbReference type="PANTHER" id="PTHR11431:SF127">
    <property type="entry name" value="BACTERIAL NON-HEME FERRITIN"/>
    <property type="match status" value="1"/>
</dbReference>
<keyword evidence="3 6" id="KW-0479">Metal-binding</keyword>
<protein>
    <recommendedName>
        <fullName evidence="6">Ferritin</fullName>
        <ecNumber evidence="6">1.16.3.1</ecNumber>
    </recommendedName>
</protein>
<evidence type="ECO:0000313" key="8">
    <source>
        <dbReference type="EMBL" id="KAL0087769.1"/>
    </source>
</evidence>
<comment type="caution">
    <text evidence="8">The sequence shown here is derived from an EMBL/GenBank/DDBJ whole genome shotgun (WGS) entry which is preliminary data.</text>
</comment>
<keyword evidence="4 6" id="KW-0560">Oxidoreductase</keyword>
<dbReference type="InterPro" id="IPR009040">
    <property type="entry name" value="Ferritin-like_diiron"/>
</dbReference>
<dbReference type="EC" id="1.16.3.1" evidence="6"/>